<dbReference type="SUPFAM" id="SSF47895">
    <property type="entry name" value="Transducin (alpha subunit), insertion domain"/>
    <property type="match status" value="1"/>
</dbReference>
<dbReference type="GO" id="GO:0007188">
    <property type="term" value="P:adenylate cyclase-modulating G protein-coupled receptor signaling pathway"/>
    <property type="evidence" value="ECO:0007669"/>
    <property type="project" value="TreeGrafter"/>
</dbReference>
<evidence type="ECO:0000256" key="5">
    <source>
        <dbReference type="PIRSR" id="PIRSR601019-1"/>
    </source>
</evidence>
<dbReference type="InterPro" id="IPR011025">
    <property type="entry name" value="GproteinA_insert"/>
</dbReference>
<reference evidence="8 9" key="1">
    <citation type="submission" date="2023-11" db="EMBL/GenBank/DDBJ databases">
        <title>Halocaridina rubra genome assembly.</title>
        <authorList>
            <person name="Smith C."/>
        </authorList>
    </citation>
    <scope>NUCLEOTIDE SEQUENCE [LARGE SCALE GENOMIC DNA]</scope>
    <source>
        <strain evidence="8">EP-1</strain>
        <tissue evidence="8">Whole</tissue>
    </source>
</reference>
<dbReference type="Gene3D" id="3.40.50.300">
    <property type="entry name" value="P-loop containing nucleotide triphosphate hydrolases"/>
    <property type="match status" value="1"/>
</dbReference>
<accession>A0AAN8WKW8</accession>
<dbReference type="Pfam" id="PF00503">
    <property type="entry name" value="G-alpha"/>
    <property type="match status" value="1"/>
</dbReference>
<dbReference type="SMART" id="SM00275">
    <property type="entry name" value="G_alpha"/>
    <property type="match status" value="1"/>
</dbReference>
<dbReference type="GO" id="GO:0001664">
    <property type="term" value="F:G protein-coupled receptor binding"/>
    <property type="evidence" value="ECO:0007669"/>
    <property type="project" value="TreeGrafter"/>
</dbReference>
<dbReference type="EMBL" id="JAXCGZ010022674">
    <property type="protein sequence ID" value="KAK7027499.1"/>
    <property type="molecule type" value="Genomic_DNA"/>
</dbReference>
<feature type="binding site" evidence="5">
    <location>
        <begin position="219"/>
        <end position="222"/>
    </location>
    <ligand>
        <name>GTP</name>
        <dbReference type="ChEBI" id="CHEBI:37565"/>
    </ligand>
</feature>
<feature type="coiled-coil region" evidence="7">
    <location>
        <begin position="176"/>
        <end position="203"/>
    </location>
</feature>
<keyword evidence="1 6" id="KW-0479">Metal-binding</keyword>
<keyword evidence="9" id="KW-1185">Reference proteome</keyword>
<dbReference type="GO" id="GO:0005525">
    <property type="term" value="F:GTP binding"/>
    <property type="evidence" value="ECO:0007669"/>
    <property type="project" value="UniProtKB-KW"/>
</dbReference>
<evidence type="ECO:0000256" key="3">
    <source>
        <dbReference type="ARBA" id="ARBA00023134"/>
    </source>
</evidence>
<feature type="binding site" evidence="5">
    <location>
        <begin position="124"/>
        <end position="130"/>
    </location>
    <ligand>
        <name>GTP</name>
        <dbReference type="ChEBI" id="CHEBI:37565"/>
    </ligand>
</feature>
<dbReference type="InterPro" id="IPR001019">
    <property type="entry name" value="Gprotein_alpha_su"/>
</dbReference>
<dbReference type="PANTHER" id="PTHR10218:SF302">
    <property type="entry name" value="GUANINE NUCLEOTIDE-BINDING PROTEIN ALPHA-5 SUBUNIT"/>
    <property type="match status" value="1"/>
</dbReference>
<dbReference type="PROSITE" id="PS51882">
    <property type="entry name" value="G_ALPHA"/>
    <property type="match status" value="1"/>
</dbReference>
<gene>
    <name evidence="8" type="primary">GNA15</name>
    <name evidence="8" type="ORF">SK128_000191</name>
</gene>
<evidence type="ECO:0000313" key="8">
    <source>
        <dbReference type="EMBL" id="KAK7027499.1"/>
    </source>
</evidence>
<dbReference type="AlphaFoldDB" id="A0AAN8WKW8"/>
<evidence type="ECO:0000256" key="7">
    <source>
        <dbReference type="SAM" id="Coils"/>
    </source>
</evidence>
<dbReference type="GO" id="GO:0005834">
    <property type="term" value="C:heterotrimeric G-protein complex"/>
    <property type="evidence" value="ECO:0007669"/>
    <property type="project" value="TreeGrafter"/>
</dbReference>
<dbReference type="PANTHER" id="PTHR10218">
    <property type="entry name" value="GTP-BINDING PROTEIN ALPHA SUBUNIT"/>
    <property type="match status" value="1"/>
</dbReference>
<keyword evidence="2 5" id="KW-0547">Nucleotide-binding</keyword>
<sequence length="304" mass="35377">MRGGKLELQKVLERFIPDIRHNVFGSIHKLVTAVLHFDLEYGCESTKEKSTRFTDMSFLEVLTKEDDIDPSWARDIAFLWQDQAIQEAYMRGNEFHLMTNAEHFITSAERILAENYKPTIDDILRMRLITRSSVTKTYELTSIRMTLHDMGGQRPDRNEWIRQLHEPSAIIFLASLSEYNQTVEEASERKNRVQESLDIFNDLLGYSPFENTPVILLLNKSDIFSTKIRTQPLKNFFPDYDGPEGDEITGRDYITTLYEKSSEKHRRNLLVRYTEATNTENFKAIFSFVNNYVSRCVIGIGGLH</sequence>
<proteinExistence type="predicted"/>
<keyword evidence="6" id="KW-0460">Magnesium</keyword>
<dbReference type="InterPro" id="IPR027417">
    <property type="entry name" value="P-loop_NTPase"/>
</dbReference>
<dbReference type="Gene3D" id="1.10.400.10">
    <property type="entry name" value="GI Alpha 1, domain 2-like"/>
    <property type="match status" value="1"/>
</dbReference>
<dbReference type="SUPFAM" id="SSF52540">
    <property type="entry name" value="P-loop containing nucleoside triphosphate hydrolases"/>
    <property type="match status" value="1"/>
</dbReference>
<evidence type="ECO:0000256" key="2">
    <source>
        <dbReference type="ARBA" id="ARBA00022741"/>
    </source>
</evidence>
<feature type="binding site" evidence="6">
    <location>
        <position position="130"/>
    </location>
    <ligand>
        <name>Mg(2+)</name>
        <dbReference type="ChEBI" id="CHEBI:18420"/>
    </ligand>
</feature>
<evidence type="ECO:0000313" key="9">
    <source>
        <dbReference type="Proteomes" id="UP001381693"/>
    </source>
</evidence>
<dbReference type="GO" id="GO:0005737">
    <property type="term" value="C:cytoplasm"/>
    <property type="evidence" value="ECO:0007669"/>
    <property type="project" value="TreeGrafter"/>
</dbReference>
<feature type="binding site" evidence="5">
    <location>
        <position position="276"/>
    </location>
    <ligand>
        <name>GTP</name>
        <dbReference type="ChEBI" id="CHEBI:37565"/>
    </ligand>
</feature>
<dbReference type="PRINTS" id="PR00318">
    <property type="entry name" value="GPROTEINA"/>
</dbReference>
<dbReference type="GO" id="GO:0046872">
    <property type="term" value="F:metal ion binding"/>
    <property type="evidence" value="ECO:0007669"/>
    <property type="project" value="UniProtKB-KW"/>
</dbReference>
<evidence type="ECO:0000256" key="1">
    <source>
        <dbReference type="ARBA" id="ARBA00022723"/>
    </source>
</evidence>
<comment type="caution">
    <text evidence="8">The sequence shown here is derived from an EMBL/GenBank/DDBJ whole genome shotgun (WGS) entry which is preliminary data.</text>
</comment>
<dbReference type="FunFam" id="3.40.50.300:FF:000692">
    <property type="entry name" value="Guanine nucleotide-binding protein subunit alpha"/>
    <property type="match status" value="1"/>
</dbReference>
<name>A0AAN8WKW8_HALRR</name>
<keyword evidence="7" id="KW-0175">Coiled coil</keyword>
<keyword evidence="3 5" id="KW-0342">GTP-binding</keyword>
<organism evidence="8 9">
    <name type="scientific">Halocaridina rubra</name>
    <name type="common">Hawaiian red shrimp</name>
    <dbReference type="NCBI Taxonomy" id="373956"/>
    <lineage>
        <taxon>Eukaryota</taxon>
        <taxon>Metazoa</taxon>
        <taxon>Ecdysozoa</taxon>
        <taxon>Arthropoda</taxon>
        <taxon>Crustacea</taxon>
        <taxon>Multicrustacea</taxon>
        <taxon>Malacostraca</taxon>
        <taxon>Eumalacostraca</taxon>
        <taxon>Eucarida</taxon>
        <taxon>Decapoda</taxon>
        <taxon>Pleocyemata</taxon>
        <taxon>Caridea</taxon>
        <taxon>Atyoidea</taxon>
        <taxon>Atyidae</taxon>
        <taxon>Halocaridina</taxon>
    </lineage>
</organism>
<evidence type="ECO:0000256" key="4">
    <source>
        <dbReference type="ARBA" id="ARBA00023224"/>
    </source>
</evidence>
<keyword evidence="4" id="KW-0807">Transducer</keyword>
<protein>
    <submittedName>
        <fullName evidence="8">Guanine nucleotide-binding protein subunit alpha-15</fullName>
    </submittedName>
</protein>
<dbReference type="GO" id="GO:0003924">
    <property type="term" value="F:GTPase activity"/>
    <property type="evidence" value="ECO:0007669"/>
    <property type="project" value="InterPro"/>
</dbReference>
<evidence type="ECO:0000256" key="6">
    <source>
        <dbReference type="PIRSR" id="PIRSR601019-2"/>
    </source>
</evidence>
<dbReference type="GO" id="GO:0031683">
    <property type="term" value="F:G-protein beta/gamma-subunit complex binding"/>
    <property type="evidence" value="ECO:0007669"/>
    <property type="project" value="InterPro"/>
</dbReference>
<feature type="binding site" evidence="5">
    <location>
        <begin position="149"/>
        <end position="153"/>
    </location>
    <ligand>
        <name>GTP</name>
        <dbReference type="ChEBI" id="CHEBI:37565"/>
    </ligand>
</feature>
<dbReference type="Proteomes" id="UP001381693">
    <property type="component" value="Unassembled WGS sequence"/>
</dbReference>